<reference evidence="5" key="1">
    <citation type="journal article" date="2020" name="Nature">
        <title>Giant virus diversity and host interactions through global metagenomics.</title>
        <authorList>
            <person name="Schulz F."/>
            <person name="Roux S."/>
            <person name="Paez-Espino D."/>
            <person name="Jungbluth S."/>
            <person name="Walsh D.A."/>
            <person name="Denef V.J."/>
            <person name="McMahon K.D."/>
            <person name="Konstantinidis K.T."/>
            <person name="Eloe-Fadrosh E.A."/>
            <person name="Kyrpides N.C."/>
            <person name="Woyke T."/>
        </authorList>
    </citation>
    <scope>NUCLEOTIDE SEQUENCE</scope>
    <source>
        <strain evidence="5">GVMAG-M-3300025874-2</strain>
    </source>
</reference>
<dbReference type="Pfam" id="PF13920">
    <property type="entry name" value="zf-C3HC4_3"/>
    <property type="match status" value="1"/>
</dbReference>
<dbReference type="GO" id="GO:0008270">
    <property type="term" value="F:zinc ion binding"/>
    <property type="evidence" value="ECO:0007669"/>
    <property type="project" value="UniProtKB-KW"/>
</dbReference>
<dbReference type="EMBL" id="MN740348">
    <property type="protein sequence ID" value="QHU01767.1"/>
    <property type="molecule type" value="Genomic_DNA"/>
</dbReference>
<organism evidence="5">
    <name type="scientific">viral metagenome</name>
    <dbReference type="NCBI Taxonomy" id="1070528"/>
    <lineage>
        <taxon>unclassified sequences</taxon>
        <taxon>metagenomes</taxon>
        <taxon>organismal metagenomes</taxon>
    </lineage>
</organism>
<protein>
    <recommendedName>
        <fullName evidence="4">RING-type domain-containing protein</fullName>
    </recommendedName>
</protein>
<keyword evidence="1" id="KW-0479">Metal-binding</keyword>
<dbReference type="InterPro" id="IPR017907">
    <property type="entry name" value="Znf_RING_CS"/>
</dbReference>
<dbReference type="SUPFAM" id="SSF57850">
    <property type="entry name" value="RING/U-box"/>
    <property type="match status" value="1"/>
</dbReference>
<sequence>MARYESIGNSDIDDDMQNLYSTLIDDNIDINNNLASTLNNLTTNNILISLSFNINDIITEEISKYLDNSEIENKVNDLLIDKKIKDDIDISIKKYCNNTTKLKEYYNSLYNKVIKLSTDLDCSIKLLNNKKKSIKIFLDNFNLSDNEKKDIINITLEDVNLINNKVNKMIEMYVITKCKLLYVKSIFKNTHENKYICNICISNVDSLYAFDKCGHCFCINCINHPSVIRSNKCPICRQPYSSKIKLFL</sequence>
<evidence type="ECO:0000313" key="5">
    <source>
        <dbReference type="EMBL" id="QHU01767.1"/>
    </source>
</evidence>
<evidence type="ECO:0000256" key="1">
    <source>
        <dbReference type="ARBA" id="ARBA00022723"/>
    </source>
</evidence>
<dbReference type="AlphaFoldDB" id="A0A6C0JB42"/>
<name>A0A6C0JB42_9ZZZZ</name>
<feature type="domain" description="RING-type" evidence="4">
    <location>
        <begin position="197"/>
        <end position="237"/>
    </location>
</feature>
<dbReference type="SMART" id="SM00184">
    <property type="entry name" value="RING"/>
    <property type="match status" value="1"/>
</dbReference>
<dbReference type="Gene3D" id="3.30.40.10">
    <property type="entry name" value="Zinc/RING finger domain, C3HC4 (zinc finger)"/>
    <property type="match status" value="1"/>
</dbReference>
<dbReference type="InterPro" id="IPR001841">
    <property type="entry name" value="Znf_RING"/>
</dbReference>
<dbReference type="PROSITE" id="PS50089">
    <property type="entry name" value="ZF_RING_2"/>
    <property type="match status" value="1"/>
</dbReference>
<keyword evidence="3" id="KW-0862">Zinc</keyword>
<dbReference type="PROSITE" id="PS00518">
    <property type="entry name" value="ZF_RING_1"/>
    <property type="match status" value="1"/>
</dbReference>
<evidence type="ECO:0000256" key="2">
    <source>
        <dbReference type="ARBA" id="ARBA00022771"/>
    </source>
</evidence>
<dbReference type="InterPro" id="IPR013083">
    <property type="entry name" value="Znf_RING/FYVE/PHD"/>
</dbReference>
<accession>A0A6C0JB42</accession>
<evidence type="ECO:0000259" key="4">
    <source>
        <dbReference type="PROSITE" id="PS50089"/>
    </source>
</evidence>
<proteinExistence type="predicted"/>
<keyword evidence="2" id="KW-0863">Zinc-finger</keyword>
<evidence type="ECO:0000256" key="3">
    <source>
        <dbReference type="ARBA" id="ARBA00022833"/>
    </source>
</evidence>